<comment type="subcellular location">
    <subcellularLocation>
        <location evidence="1">Cell membrane</location>
        <topology evidence="1">Multi-pass membrane protein</topology>
    </subcellularLocation>
</comment>
<dbReference type="InterPro" id="IPR036259">
    <property type="entry name" value="MFS_trans_sf"/>
</dbReference>
<sequence>MAAQPEKVAAGSTAAAVTPEQNQSADDKRQMTKTIVAASSGNLVEWFDFYTYAFFSVYFAEKFFAGTGQTGALMSTAAIFFVGFLMRPLGGYIFGRIADRQGRKKSMLIAILMMCAGSLALAALPTAATVGALAPILLLIVRCLQGLSVGGEYGSVATYMSEIAPPGKRGFYSSFQYVTLIGGQLLASLVALIMSTALSEEQISGGWWRLPFVLGAVAALVSLWLRNTLEETVDESDTSKEHSGKLRELLSYPRPVLVVLGITAVGSLTFYTFTTYMQKFLINTNDISKAETTRIMTVCLFLFMLMQPAVGWLSDKIGRKNTMLVYVIAMVILPIPFFKIMTGQRNLWIAGGLVFFMLIFVSFYTSVSGILKAEMFPTHVRGLGVGFTYAVGNSLFGGSAEYAALGLKNISLAWVFPIYVSVIALLGLIAVIAMKDDRIHSTIDNV</sequence>
<evidence type="ECO:0000256" key="9">
    <source>
        <dbReference type="ARBA" id="ARBA00037295"/>
    </source>
</evidence>
<feature type="transmembrane region" description="Helical" evidence="12">
    <location>
        <begin position="411"/>
        <end position="433"/>
    </location>
</feature>
<keyword evidence="6" id="KW-0769">Symport</keyword>
<dbReference type="PANTHER" id="PTHR43528">
    <property type="entry name" value="ALPHA-KETOGLUTARATE PERMEASE"/>
    <property type="match status" value="1"/>
</dbReference>
<feature type="domain" description="Major facilitator superfamily (MFS) profile" evidence="13">
    <location>
        <begin position="34"/>
        <end position="438"/>
    </location>
</feature>
<dbReference type="PANTHER" id="PTHR43528:SF1">
    <property type="entry name" value="ALPHA-KETOGLUTARATE PERMEASE"/>
    <property type="match status" value="1"/>
</dbReference>
<reference evidence="14 15" key="1">
    <citation type="journal article" date="2012" name="BMC Genomics">
        <title>Complete genome sequence, lifestyle, and multi-drug resistance of the human pathogen Corynebacterium resistens DSM 45100 isolated from blood samples of a leukemia patient.</title>
        <authorList>
            <person name="Schroder J."/>
            <person name="Maus I."/>
            <person name="Meyer K."/>
            <person name="Wordemann S."/>
            <person name="Blom J."/>
            <person name="Jaenicke S."/>
            <person name="Schneider J."/>
            <person name="Trost E."/>
            <person name="Tauch A."/>
        </authorList>
    </citation>
    <scope>NUCLEOTIDE SEQUENCE [LARGE SCALE GENOMIC DNA]</scope>
    <source>
        <strain evidence="15">DSM 45100 / JCM 12819 / CCUG 50093 / GTC 2026 / SICGH 158</strain>
    </source>
</reference>
<evidence type="ECO:0000256" key="4">
    <source>
        <dbReference type="ARBA" id="ARBA00022475"/>
    </source>
</evidence>
<gene>
    <name evidence="14" type="ordered locus">CRES_2159</name>
</gene>
<dbReference type="Gene3D" id="1.20.1250.20">
    <property type="entry name" value="MFS general substrate transporter like domains"/>
    <property type="match status" value="1"/>
</dbReference>
<keyword evidence="4" id="KW-1003">Cell membrane</keyword>
<organism evidence="14 15">
    <name type="scientific">Corynebacterium resistens (strain DSM 45100 / JCM 12819 / GTC 2026 / SICGH 158)</name>
    <dbReference type="NCBI Taxonomy" id="662755"/>
    <lineage>
        <taxon>Bacteria</taxon>
        <taxon>Bacillati</taxon>
        <taxon>Actinomycetota</taxon>
        <taxon>Actinomycetes</taxon>
        <taxon>Mycobacteriales</taxon>
        <taxon>Corynebacteriaceae</taxon>
        <taxon>Corynebacterium</taxon>
    </lineage>
</organism>
<accession>F8E3I6</accession>
<evidence type="ECO:0000259" key="13">
    <source>
        <dbReference type="PROSITE" id="PS50850"/>
    </source>
</evidence>
<evidence type="ECO:0000313" key="14">
    <source>
        <dbReference type="EMBL" id="AEI10512.1"/>
    </source>
</evidence>
<keyword evidence="3" id="KW-0813">Transport</keyword>
<feature type="transmembrane region" description="Helical" evidence="12">
    <location>
        <begin position="347"/>
        <end position="371"/>
    </location>
</feature>
<keyword evidence="15" id="KW-1185">Reference proteome</keyword>
<name>F8E3I6_CORRG</name>
<dbReference type="eggNOG" id="COG0477">
    <property type="taxonomic scope" value="Bacteria"/>
</dbReference>
<proteinExistence type="inferred from homology"/>
<dbReference type="AlphaFoldDB" id="F8E3I6"/>
<dbReference type="SUPFAM" id="SSF103473">
    <property type="entry name" value="MFS general substrate transporter"/>
    <property type="match status" value="1"/>
</dbReference>
<dbReference type="HOGENOM" id="CLU_001265_39_0_11"/>
<evidence type="ECO:0000256" key="10">
    <source>
        <dbReference type="ARBA" id="ARBA00039918"/>
    </source>
</evidence>
<evidence type="ECO:0000256" key="12">
    <source>
        <dbReference type="SAM" id="Phobius"/>
    </source>
</evidence>
<evidence type="ECO:0000256" key="11">
    <source>
        <dbReference type="SAM" id="MobiDB-lite"/>
    </source>
</evidence>
<feature type="transmembrane region" description="Helical" evidence="12">
    <location>
        <begin position="72"/>
        <end position="94"/>
    </location>
</feature>
<dbReference type="KEGG" id="crd:CRES_2159"/>
<feature type="transmembrane region" description="Helical" evidence="12">
    <location>
        <begin position="383"/>
        <end position="405"/>
    </location>
</feature>
<evidence type="ECO:0000256" key="1">
    <source>
        <dbReference type="ARBA" id="ARBA00004651"/>
    </source>
</evidence>
<comment type="function">
    <text evidence="9">May be a proton symporter involved in the uptake of osmolytes such as proline and glycine betaine.</text>
</comment>
<dbReference type="Pfam" id="PF07690">
    <property type="entry name" value="MFS_1"/>
    <property type="match status" value="1"/>
</dbReference>
<dbReference type="FunFam" id="1.20.1250.20:FF:000001">
    <property type="entry name" value="Dicarboxylate MFS transporter"/>
    <property type="match status" value="1"/>
</dbReference>
<dbReference type="GO" id="GO:0005886">
    <property type="term" value="C:plasma membrane"/>
    <property type="evidence" value="ECO:0007669"/>
    <property type="project" value="UniProtKB-SubCell"/>
</dbReference>
<dbReference type="InterPro" id="IPR005829">
    <property type="entry name" value="Sugar_transporter_CS"/>
</dbReference>
<dbReference type="PROSITE" id="PS50850">
    <property type="entry name" value="MFS"/>
    <property type="match status" value="1"/>
</dbReference>
<dbReference type="Proteomes" id="UP000000492">
    <property type="component" value="Chromosome"/>
</dbReference>
<evidence type="ECO:0000256" key="6">
    <source>
        <dbReference type="ARBA" id="ARBA00022847"/>
    </source>
</evidence>
<keyword evidence="7 12" id="KW-1133">Transmembrane helix</keyword>
<dbReference type="InterPro" id="IPR020846">
    <property type="entry name" value="MFS_dom"/>
</dbReference>
<keyword evidence="5 12" id="KW-0812">Transmembrane</keyword>
<evidence type="ECO:0000256" key="3">
    <source>
        <dbReference type="ARBA" id="ARBA00022448"/>
    </source>
</evidence>
<dbReference type="RefSeq" id="WP_013889490.1">
    <property type="nucleotide sequence ID" value="NC_015673.1"/>
</dbReference>
<feature type="transmembrane region" description="Helical" evidence="12">
    <location>
        <begin position="324"/>
        <end position="341"/>
    </location>
</feature>
<dbReference type="GO" id="GO:0015293">
    <property type="term" value="F:symporter activity"/>
    <property type="evidence" value="ECO:0007669"/>
    <property type="project" value="UniProtKB-KW"/>
</dbReference>
<feature type="transmembrane region" description="Helical" evidence="12">
    <location>
        <begin position="130"/>
        <end position="150"/>
    </location>
</feature>
<dbReference type="STRING" id="662755.CRES_2159"/>
<comment type="similarity">
    <text evidence="2">Belongs to the major facilitator superfamily. Metabolite:H+ Symporter (MHS) family (TC 2.A.1.6) family.</text>
</comment>
<evidence type="ECO:0000256" key="8">
    <source>
        <dbReference type="ARBA" id="ARBA00023136"/>
    </source>
</evidence>
<feature type="region of interest" description="Disordered" evidence="11">
    <location>
        <begin position="1"/>
        <end position="29"/>
    </location>
</feature>
<dbReference type="EMBL" id="CP002857">
    <property type="protein sequence ID" value="AEI10512.1"/>
    <property type="molecule type" value="Genomic_DNA"/>
</dbReference>
<evidence type="ECO:0000256" key="2">
    <source>
        <dbReference type="ARBA" id="ARBA00008240"/>
    </source>
</evidence>
<keyword evidence="8 12" id="KW-0472">Membrane</keyword>
<evidence type="ECO:0000256" key="5">
    <source>
        <dbReference type="ARBA" id="ARBA00022692"/>
    </source>
</evidence>
<feature type="transmembrane region" description="Helical" evidence="12">
    <location>
        <begin position="293"/>
        <end position="312"/>
    </location>
</feature>
<dbReference type="InterPro" id="IPR051084">
    <property type="entry name" value="H+-coupled_symporters"/>
</dbReference>
<feature type="transmembrane region" description="Helical" evidence="12">
    <location>
        <begin position="106"/>
        <end position="124"/>
    </location>
</feature>
<evidence type="ECO:0000313" key="15">
    <source>
        <dbReference type="Proteomes" id="UP000000492"/>
    </source>
</evidence>
<feature type="transmembrane region" description="Helical" evidence="12">
    <location>
        <begin position="206"/>
        <end position="225"/>
    </location>
</feature>
<dbReference type="InterPro" id="IPR011701">
    <property type="entry name" value="MFS"/>
</dbReference>
<feature type="transmembrane region" description="Helical" evidence="12">
    <location>
        <begin position="171"/>
        <end position="194"/>
    </location>
</feature>
<feature type="transmembrane region" description="Helical" evidence="12">
    <location>
        <begin position="35"/>
        <end position="60"/>
    </location>
</feature>
<dbReference type="PROSITE" id="PS00217">
    <property type="entry name" value="SUGAR_TRANSPORT_2"/>
    <property type="match status" value="1"/>
</dbReference>
<protein>
    <recommendedName>
        <fullName evidence="10">Putative proline/betaine transporter</fullName>
    </recommendedName>
</protein>
<evidence type="ECO:0000256" key="7">
    <source>
        <dbReference type="ARBA" id="ARBA00022989"/>
    </source>
</evidence>
<feature type="transmembrane region" description="Helical" evidence="12">
    <location>
        <begin position="255"/>
        <end position="273"/>
    </location>
</feature>